<protein>
    <submittedName>
        <fullName evidence="1">Class I SAM-dependent methyltransferase</fullName>
    </submittedName>
</protein>
<comment type="caution">
    <text evidence="1">The sequence shown here is derived from an EMBL/GenBank/DDBJ whole genome shotgun (WGS) entry which is preliminary data.</text>
</comment>
<dbReference type="GO" id="GO:0008168">
    <property type="term" value="F:methyltransferase activity"/>
    <property type="evidence" value="ECO:0007669"/>
    <property type="project" value="UniProtKB-KW"/>
</dbReference>
<evidence type="ECO:0000313" key="2">
    <source>
        <dbReference type="Proteomes" id="UP001595997"/>
    </source>
</evidence>
<dbReference type="SUPFAM" id="SSF53335">
    <property type="entry name" value="S-adenosyl-L-methionine-dependent methyltransferases"/>
    <property type="match status" value="1"/>
</dbReference>
<accession>A0ABV9A5K7</accession>
<gene>
    <name evidence="1" type="ORF">ACFPA8_01945</name>
</gene>
<dbReference type="InterPro" id="IPR029063">
    <property type="entry name" value="SAM-dependent_MTases_sf"/>
</dbReference>
<proteinExistence type="predicted"/>
<keyword evidence="1" id="KW-0489">Methyltransferase</keyword>
<dbReference type="RefSeq" id="WP_386441267.1">
    <property type="nucleotide sequence ID" value="NZ_JBHSFH010000003.1"/>
</dbReference>
<reference evidence="2" key="1">
    <citation type="journal article" date="2019" name="Int. J. Syst. Evol. Microbiol.">
        <title>The Global Catalogue of Microorganisms (GCM) 10K type strain sequencing project: providing services to taxonomists for standard genome sequencing and annotation.</title>
        <authorList>
            <consortium name="The Broad Institute Genomics Platform"/>
            <consortium name="The Broad Institute Genome Sequencing Center for Infectious Disease"/>
            <person name="Wu L."/>
            <person name="Ma J."/>
        </authorList>
    </citation>
    <scope>NUCLEOTIDE SEQUENCE [LARGE SCALE GENOMIC DNA]</scope>
    <source>
        <strain evidence="2">CGMCC 4.7357</strain>
    </source>
</reference>
<dbReference type="GO" id="GO:0032259">
    <property type="term" value="P:methylation"/>
    <property type="evidence" value="ECO:0007669"/>
    <property type="project" value="UniProtKB-KW"/>
</dbReference>
<evidence type="ECO:0000313" key="1">
    <source>
        <dbReference type="EMBL" id="MFC4492896.1"/>
    </source>
</evidence>
<keyword evidence="2" id="KW-1185">Reference proteome</keyword>
<name>A0ABV9A5K7_9ACTN</name>
<dbReference type="Proteomes" id="UP001595997">
    <property type="component" value="Unassembled WGS sequence"/>
</dbReference>
<sequence>MRFDATGKVSLDHIYTQPDPRAYFTQLRRLDYRVPQEAKPYFAKFIEEYREARGVEVPKILDVGCSYGINAALLKYDVTMDALYARYHDERAGAEGAAPAETTAALLARDRKLARSHLPARRTRFLGLDTSASALAYALEAGFLDEVVQADLEQDEPTEHQRARFAGTDLVISTGCIGYVTERTLTRIVRSMGEHRPWMAHFVLRMFPFDPVEQALAQLGYETVRFDEVHKQRRFASRDEQALVLKTMREAGVDPRGLEEEGWLYAQLHLSRPAGAGLSGPSA</sequence>
<dbReference type="Gene3D" id="3.40.50.150">
    <property type="entry name" value="Vaccinia Virus protein VP39"/>
    <property type="match status" value="1"/>
</dbReference>
<organism evidence="1 2">
    <name type="scientific">Streptomyces ovatisporus</name>
    <dbReference type="NCBI Taxonomy" id="1128682"/>
    <lineage>
        <taxon>Bacteria</taxon>
        <taxon>Bacillati</taxon>
        <taxon>Actinomycetota</taxon>
        <taxon>Actinomycetes</taxon>
        <taxon>Kitasatosporales</taxon>
        <taxon>Streptomycetaceae</taxon>
        <taxon>Streptomyces</taxon>
    </lineage>
</organism>
<keyword evidence="1" id="KW-0808">Transferase</keyword>
<dbReference type="EMBL" id="JBHSFH010000003">
    <property type="protein sequence ID" value="MFC4492896.1"/>
    <property type="molecule type" value="Genomic_DNA"/>
</dbReference>